<dbReference type="PANTHER" id="PTHR12592">
    <property type="entry name" value="ATP-DEPENDENT (S)-NAD(P)H-HYDRATE DEHYDRATASE FAMILY MEMBER"/>
    <property type="match status" value="1"/>
</dbReference>
<dbReference type="InterPro" id="IPR029056">
    <property type="entry name" value="Ribokinase-like"/>
</dbReference>
<dbReference type="AlphaFoldDB" id="F2NF54"/>
<evidence type="ECO:0000256" key="10">
    <source>
        <dbReference type="ARBA" id="ARBA00023027"/>
    </source>
</evidence>
<dbReference type="NCBIfam" id="TIGR00197">
    <property type="entry name" value="yjeF_nterm"/>
    <property type="match status" value="1"/>
</dbReference>
<dbReference type="STRING" id="880072.Desac_0729"/>
<evidence type="ECO:0000256" key="1">
    <source>
        <dbReference type="ARBA" id="ARBA00000013"/>
    </source>
</evidence>
<dbReference type="GO" id="GO:0005524">
    <property type="term" value="F:ATP binding"/>
    <property type="evidence" value="ECO:0007669"/>
    <property type="project" value="UniProtKB-UniRule"/>
</dbReference>
<dbReference type="HOGENOM" id="CLU_024853_4_1_7"/>
<evidence type="ECO:0000256" key="15">
    <source>
        <dbReference type="ARBA" id="ARBA00048238"/>
    </source>
</evidence>
<keyword evidence="6 17" id="KW-0547">Nucleotide-binding</keyword>
<dbReference type="InterPro" id="IPR004443">
    <property type="entry name" value="YjeF_N_dom"/>
</dbReference>
<dbReference type="RefSeq" id="WP_013705722.1">
    <property type="nucleotide sequence ID" value="NC_015388.1"/>
</dbReference>
<keyword evidence="9 18" id="KW-0630">Potassium</keyword>
<comment type="function">
    <text evidence="14 19">Bifunctional enzyme that catalyzes the epimerization of the S- and R-forms of NAD(P)HX and the dehydration of the S-form of NAD(P)HX at the expense of ADP, which is converted to AMP. This allows the repair of both epimers of NAD(P)HX, a damaged form of NAD(P)H that is a result of enzymatic or heat-dependent hydration.</text>
</comment>
<dbReference type="HAMAP" id="MF_01965">
    <property type="entry name" value="NADHX_dehydratase"/>
    <property type="match status" value="1"/>
</dbReference>
<comment type="similarity">
    <text evidence="17">Belongs to the NnrD/CARKD family.</text>
</comment>
<dbReference type="OrthoDB" id="9806925at2"/>
<sequence length="531" mass="55595">MKLLTAAQMRQLDQQTIAEIGIPSVVLMENAGRTTYQILRREFPELGEPVVVLAGRGNNGGDGFVVSRYLANAGFEVVVLLLAEKSQIGGDARINLEVLEHLSVPVREVTSAAALQEQVPLLKSAALLVDAILGTGLNSDVKGLYRDAVVLINEVATPVLAIDIPSGLSADTGQPLGMAVAADVTVTYGFPKIGQILPPGRHLVGRLWQVDISIPPDLAEISVMELSQASGLRQFLPRRPVDSHKGTFGHLFVLAGSVGKTGAAALCGEAALRMGAGLVTVGVPASLNPILEVKLTEAMTLPLTEVQGVQALGKRALEEIAADWPGKTALAVGPGLGRHPETVELVRQLVRRSTLPVVVDADGLNALAHDVDSIREAAAPVILTPHPGEMSRLLGATTKDIQADRLGAARELAERSQAIVVLKGAQTIVASPMGKVMINTTGNPALAQGGAGDVLTGMIGGLLAQKVDPFNAACLAIYLHGLTADVQAAWQGDCGLLASELLDQIPHVIKEFASGALPHIEEHICYRLVIS</sequence>
<comment type="catalytic activity">
    <reaction evidence="2 18 19">
        <text>(6R)-NADPHX = (6S)-NADPHX</text>
        <dbReference type="Rhea" id="RHEA:32227"/>
        <dbReference type="ChEBI" id="CHEBI:64076"/>
        <dbReference type="ChEBI" id="CHEBI:64077"/>
        <dbReference type="EC" id="5.1.99.6"/>
    </reaction>
</comment>
<evidence type="ECO:0000256" key="4">
    <source>
        <dbReference type="ARBA" id="ARBA00009524"/>
    </source>
</evidence>
<evidence type="ECO:0000256" key="3">
    <source>
        <dbReference type="ARBA" id="ARBA00006001"/>
    </source>
</evidence>
<feature type="binding site" evidence="18">
    <location>
        <position position="163"/>
    </location>
    <ligand>
        <name>(6S)-NADPHX</name>
        <dbReference type="ChEBI" id="CHEBI:64076"/>
    </ligand>
</feature>
<comment type="catalytic activity">
    <reaction evidence="15 17 19">
        <text>(6S)-NADHX + ADP = AMP + phosphate + NADH + H(+)</text>
        <dbReference type="Rhea" id="RHEA:32223"/>
        <dbReference type="ChEBI" id="CHEBI:15378"/>
        <dbReference type="ChEBI" id="CHEBI:43474"/>
        <dbReference type="ChEBI" id="CHEBI:57945"/>
        <dbReference type="ChEBI" id="CHEBI:64074"/>
        <dbReference type="ChEBI" id="CHEBI:456215"/>
        <dbReference type="ChEBI" id="CHEBI:456216"/>
        <dbReference type="EC" id="4.2.1.136"/>
    </reaction>
</comment>
<evidence type="ECO:0000259" key="21">
    <source>
        <dbReference type="PROSITE" id="PS51385"/>
    </source>
</evidence>
<comment type="similarity">
    <text evidence="4 19">In the C-terminal section; belongs to the NnrD/CARKD family.</text>
</comment>
<comment type="similarity">
    <text evidence="18">Belongs to the NnrE/AIBP family.</text>
</comment>
<dbReference type="PANTHER" id="PTHR12592:SF0">
    <property type="entry name" value="ATP-DEPENDENT (S)-NAD(P)H-HYDRATE DEHYDRATASE"/>
    <property type="match status" value="1"/>
</dbReference>
<keyword evidence="23" id="KW-1185">Reference proteome</keyword>
<evidence type="ECO:0000256" key="9">
    <source>
        <dbReference type="ARBA" id="ARBA00022958"/>
    </source>
</evidence>
<dbReference type="NCBIfam" id="TIGR00196">
    <property type="entry name" value="yjeF_cterm"/>
    <property type="match status" value="1"/>
</dbReference>
<feature type="binding site" evidence="18">
    <location>
        <begin position="134"/>
        <end position="140"/>
    </location>
    <ligand>
        <name>(6S)-NADPHX</name>
        <dbReference type="ChEBI" id="CHEBI:64076"/>
    </ligand>
</feature>
<keyword evidence="11 18" id="KW-0413">Isomerase</keyword>
<dbReference type="PROSITE" id="PS01050">
    <property type="entry name" value="YJEF_C_2"/>
    <property type="match status" value="1"/>
</dbReference>
<dbReference type="eggNOG" id="COG0063">
    <property type="taxonomic scope" value="Bacteria"/>
</dbReference>
<keyword evidence="8 17" id="KW-0521">NADP</keyword>
<dbReference type="Pfam" id="PF01256">
    <property type="entry name" value="Carb_kinase"/>
    <property type="match status" value="1"/>
</dbReference>
<feature type="binding site" evidence="18">
    <location>
        <position position="130"/>
    </location>
    <ligand>
        <name>K(+)</name>
        <dbReference type="ChEBI" id="CHEBI:29103"/>
    </ligand>
</feature>
<dbReference type="GO" id="GO:0052856">
    <property type="term" value="F:NAD(P)HX epimerase activity"/>
    <property type="evidence" value="ECO:0007669"/>
    <property type="project" value="UniProtKB-UniRule"/>
</dbReference>
<evidence type="ECO:0000256" key="14">
    <source>
        <dbReference type="ARBA" id="ARBA00025153"/>
    </source>
</evidence>
<dbReference type="PIRSF" id="PIRSF017184">
    <property type="entry name" value="Nnr"/>
    <property type="match status" value="1"/>
</dbReference>
<keyword evidence="7 17" id="KW-0067">ATP-binding</keyword>
<dbReference type="InterPro" id="IPR000631">
    <property type="entry name" value="CARKD"/>
</dbReference>
<comment type="catalytic activity">
    <reaction evidence="1 18 19">
        <text>(6R)-NADHX = (6S)-NADHX</text>
        <dbReference type="Rhea" id="RHEA:32215"/>
        <dbReference type="ChEBI" id="CHEBI:64074"/>
        <dbReference type="ChEBI" id="CHEBI:64075"/>
        <dbReference type="EC" id="5.1.99.6"/>
    </reaction>
</comment>
<dbReference type="InterPro" id="IPR030677">
    <property type="entry name" value="Nnr"/>
</dbReference>
<keyword evidence="12 17" id="KW-0456">Lyase</keyword>
<evidence type="ECO:0000256" key="8">
    <source>
        <dbReference type="ARBA" id="ARBA00022857"/>
    </source>
</evidence>
<dbReference type="PROSITE" id="PS51383">
    <property type="entry name" value="YJEF_C_3"/>
    <property type="match status" value="1"/>
</dbReference>
<evidence type="ECO:0000313" key="23">
    <source>
        <dbReference type="Proteomes" id="UP000000483"/>
    </source>
</evidence>
<evidence type="ECO:0000256" key="16">
    <source>
        <dbReference type="ARBA" id="ARBA00049209"/>
    </source>
</evidence>
<evidence type="ECO:0000256" key="17">
    <source>
        <dbReference type="HAMAP-Rule" id="MF_01965"/>
    </source>
</evidence>
<protein>
    <recommendedName>
        <fullName evidence="19">Bifunctional NAD(P)H-hydrate repair enzyme</fullName>
    </recommendedName>
    <alternativeName>
        <fullName evidence="19">Nicotinamide nucleotide repair protein</fullName>
    </alternativeName>
    <domain>
        <recommendedName>
            <fullName evidence="19">ADP-dependent (S)-NAD(P)H-hydrate dehydratase</fullName>
            <ecNumber evidence="19">4.2.1.136</ecNumber>
        </recommendedName>
        <alternativeName>
            <fullName evidence="19">ADP-dependent NAD(P)HX dehydratase</fullName>
        </alternativeName>
    </domain>
    <domain>
        <recommendedName>
            <fullName evidence="19">NAD(P)H-hydrate epimerase</fullName>
            <ecNumber evidence="19">5.1.99.6</ecNumber>
        </recommendedName>
    </domain>
</protein>
<feature type="binding site" evidence="18">
    <location>
        <position position="166"/>
    </location>
    <ligand>
        <name>K(+)</name>
        <dbReference type="ChEBI" id="CHEBI:29103"/>
    </ligand>
</feature>
<dbReference type="InterPro" id="IPR036652">
    <property type="entry name" value="YjeF_N_dom_sf"/>
</dbReference>
<reference evidence="23" key="2">
    <citation type="submission" date="2011-03" db="EMBL/GenBank/DDBJ databases">
        <title>The complete genome of Desulfobacca acetoxidans DSM 11109.</title>
        <authorList>
            <consortium name="US DOE Joint Genome Institute (JGI-PGF)"/>
            <person name="Lucas S."/>
            <person name="Copeland A."/>
            <person name="Lapidus A."/>
            <person name="Bruce D."/>
            <person name="Goodwin L."/>
            <person name="Pitluck S."/>
            <person name="Peters L."/>
            <person name="Kyrpides N."/>
            <person name="Mavromatis K."/>
            <person name="Ivanova N."/>
            <person name="Ovchinnikova G."/>
            <person name="Teshima H."/>
            <person name="Detter J.C."/>
            <person name="Han C."/>
            <person name="Land M."/>
            <person name="Hauser L."/>
            <person name="Markowitz V."/>
            <person name="Cheng J.-F."/>
            <person name="Hugenholtz P."/>
            <person name="Woyke T."/>
            <person name="Wu D."/>
            <person name="Spring S."/>
            <person name="Schueler E."/>
            <person name="Brambilla E."/>
            <person name="Klenk H.-P."/>
            <person name="Eisen J.A."/>
        </authorList>
    </citation>
    <scope>NUCLEOTIDE SEQUENCE [LARGE SCALE GENOMIC DNA]</scope>
    <source>
        <strain evidence="23">ATCC 700848 / DSM 11109 / ASRB2</strain>
    </source>
</reference>
<reference evidence="22 23" key="1">
    <citation type="journal article" date="2011" name="Stand. Genomic Sci.">
        <title>Complete genome sequence of the acetate-degrading sulfate reducer Desulfobacca acetoxidans type strain (ASRB2).</title>
        <authorList>
            <person name="Goker M."/>
            <person name="Teshima H."/>
            <person name="Lapidus A."/>
            <person name="Nolan M."/>
            <person name="Lucas S."/>
            <person name="Hammon N."/>
            <person name="Deshpande S."/>
            <person name="Cheng J.F."/>
            <person name="Tapia R."/>
            <person name="Han C."/>
            <person name="Goodwin L."/>
            <person name="Pitluck S."/>
            <person name="Huntemann M."/>
            <person name="Liolios K."/>
            <person name="Ivanova N."/>
            <person name="Pagani I."/>
            <person name="Mavromatis K."/>
            <person name="Ovchinikova G."/>
            <person name="Pati A."/>
            <person name="Chen A."/>
            <person name="Palaniappan K."/>
            <person name="Land M."/>
            <person name="Hauser L."/>
            <person name="Brambilla E.M."/>
            <person name="Rohde M."/>
            <person name="Spring S."/>
            <person name="Detter J.C."/>
            <person name="Woyke T."/>
            <person name="Bristow J."/>
            <person name="Eisen J.A."/>
            <person name="Markowitz V."/>
            <person name="Hugenholtz P."/>
            <person name="Kyrpides N.C."/>
            <person name="Klenk H.P."/>
        </authorList>
    </citation>
    <scope>NUCLEOTIDE SEQUENCE [LARGE SCALE GENOMIC DNA]</scope>
    <source>
        <strain evidence="23">ATCC 700848 / DSM 11109 / ASRB2</strain>
    </source>
</reference>
<accession>F2NF54</accession>
<evidence type="ECO:0000256" key="5">
    <source>
        <dbReference type="ARBA" id="ARBA00022723"/>
    </source>
</evidence>
<dbReference type="EC" id="5.1.99.6" evidence="19"/>
<feature type="binding site" evidence="17">
    <location>
        <begin position="423"/>
        <end position="427"/>
    </location>
    <ligand>
        <name>AMP</name>
        <dbReference type="ChEBI" id="CHEBI:456215"/>
    </ligand>
</feature>
<dbReference type="GO" id="GO:0110051">
    <property type="term" value="P:metabolite repair"/>
    <property type="evidence" value="ECO:0007669"/>
    <property type="project" value="TreeGrafter"/>
</dbReference>
<dbReference type="PROSITE" id="PS51385">
    <property type="entry name" value="YJEF_N"/>
    <property type="match status" value="1"/>
</dbReference>
<dbReference type="Gene3D" id="3.40.1190.20">
    <property type="match status" value="1"/>
</dbReference>
<feature type="binding site" evidence="18">
    <location>
        <begin position="58"/>
        <end position="62"/>
    </location>
    <ligand>
        <name>(6S)-NADPHX</name>
        <dbReference type="ChEBI" id="CHEBI:64076"/>
    </ligand>
</feature>
<feature type="binding site" evidence="18">
    <location>
        <position position="59"/>
    </location>
    <ligand>
        <name>K(+)</name>
        <dbReference type="ChEBI" id="CHEBI:29103"/>
    </ligand>
</feature>
<dbReference type="GO" id="GO:0052855">
    <property type="term" value="F:ADP-dependent NAD(P)H-hydrate dehydratase activity"/>
    <property type="evidence" value="ECO:0007669"/>
    <property type="project" value="UniProtKB-UniRule"/>
</dbReference>
<dbReference type="Proteomes" id="UP000000483">
    <property type="component" value="Chromosome"/>
</dbReference>
<keyword evidence="13" id="KW-0511">Multifunctional enzyme</keyword>
<evidence type="ECO:0000256" key="2">
    <source>
        <dbReference type="ARBA" id="ARBA00000909"/>
    </source>
</evidence>
<dbReference type="KEGG" id="dao:Desac_0729"/>
<comment type="function">
    <text evidence="18">Catalyzes the epimerization of the S- and R-forms of NAD(P)HX, a damaged form of NAD(P)H that is a result of enzymatic or heat-dependent hydration. This is a prerequisite for the S-specific NAD(P)H-hydrate dehydratase to allow the repair of both epimers of NAD(P)HX.</text>
</comment>
<evidence type="ECO:0000256" key="11">
    <source>
        <dbReference type="ARBA" id="ARBA00023235"/>
    </source>
</evidence>
<name>F2NF54_DESAR</name>
<evidence type="ECO:0000256" key="7">
    <source>
        <dbReference type="ARBA" id="ARBA00022840"/>
    </source>
</evidence>
<dbReference type="GO" id="GO:0046872">
    <property type="term" value="F:metal ion binding"/>
    <property type="evidence" value="ECO:0007669"/>
    <property type="project" value="UniProtKB-UniRule"/>
</dbReference>
<dbReference type="HAMAP" id="MF_01966">
    <property type="entry name" value="NADHX_epimerase"/>
    <property type="match status" value="1"/>
</dbReference>
<feature type="domain" description="YjeF N-terminal" evidence="21">
    <location>
        <begin position="9"/>
        <end position="220"/>
    </location>
</feature>
<feature type="binding site" evidence="17">
    <location>
        <position position="452"/>
    </location>
    <ligand>
        <name>AMP</name>
        <dbReference type="ChEBI" id="CHEBI:456215"/>
    </ligand>
</feature>
<dbReference type="CDD" id="cd01171">
    <property type="entry name" value="YXKO-related"/>
    <property type="match status" value="1"/>
</dbReference>
<keyword evidence="5 18" id="KW-0479">Metal-binding</keyword>
<evidence type="ECO:0000256" key="6">
    <source>
        <dbReference type="ARBA" id="ARBA00022741"/>
    </source>
</evidence>
<comment type="similarity">
    <text evidence="3 19">In the N-terminal section; belongs to the NnrE/AIBP family.</text>
</comment>
<keyword evidence="10 17" id="KW-0520">NAD</keyword>
<dbReference type="InterPro" id="IPR017953">
    <property type="entry name" value="Carbohydrate_kinase_pred_CS"/>
</dbReference>
<comment type="cofactor">
    <cofactor evidence="18 19">
        <name>K(+)</name>
        <dbReference type="ChEBI" id="CHEBI:29103"/>
    </cofactor>
    <text evidence="18 19">Binds 1 potassium ion per subunit.</text>
</comment>
<dbReference type="Gene3D" id="3.40.50.10260">
    <property type="entry name" value="YjeF N-terminal domain"/>
    <property type="match status" value="1"/>
</dbReference>
<feature type="binding site" evidence="18">
    <location>
        <position position="145"/>
    </location>
    <ligand>
        <name>(6S)-NADPHX</name>
        <dbReference type="ChEBI" id="CHEBI:64076"/>
    </ligand>
</feature>
<evidence type="ECO:0000256" key="19">
    <source>
        <dbReference type="PIRNR" id="PIRNR017184"/>
    </source>
</evidence>
<dbReference type="EC" id="4.2.1.136" evidence="19"/>
<evidence type="ECO:0000256" key="12">
    <source>
        <dbReference type="ARBA" id="ARBA00023239"/>
    </source>
</evidence>
<feature type="binding site" evidence="17">
    <location>
        <position position="263"/>
    </location>
    <ligand>
        <name>(6S)-NADPHX</name>
        <dbReference type="ChEBI" id="CHEBI:64076"/>
    </ligand>
</feature>
<dbReference type="SUPFAM" id="SSF53613">
    <property type="entry name" value="Ribokinase-like"/>
    <property type="match status" value="1"/>
</dbReference>
<dbReference type="GO" id="GO:0046496">
    <property type="term" value="P:nicotinamide nucleotide metabolic process"/>
    <property type="evidence" value="ECO:0007669"/>
    <property type="project" value="UniProtKB-UniRule"/>
</dbReference>
<evidence type="ECO:0000256" key="18">
    <source>
        <dbReference type="HAMAP-Rule" id="MF_01966"/>
    </source>
</evidence>
<dbReference type="Pfam" id="PF03853">
    <property type="entry name" value="YjeF_N"/>
    <property type="match status" value="1"/>
</dbReference>
<organism evidence="22 23">
    <name type="scientific">Desulfobacca acetoxidans (strain ATCC 700848 / DSM 11109 / ASRB2)</name>
    <dbReference type="NCBI Taxonomy" id="880072"/>
    <lineage>
        <taxon>Bacteria</taxon>
        <taxon>Pseudomonadati</taxon>
        <taxon>Thermodesulfobacteriota</taxon>
        <taxon>Desulfobaccia</taxon>
        <taxon>Desulfobaccales</taxon>
        <taxon>Desulfobaccaceae</taxon>
        <taxon>Desulfobacca</taxon>
    </lineage>
</organism>
<proteinExistence type="inferred from homology"/>
<evidence type="ECO:0000256" key="13">
    <source>
        <dbReference type="ARBA" id="ARBA00023268"/>
    </source>
</evidence>
<evidence type="ECO:0000259" key="20">
    <source>
        <dbReference type="PROSITE" id="PS51383"/>
    </source>
</evidence>
<comment type="catalytic activity">
    <reaction evidence="16 17 19">
        <text>(6S)-NADPHX + ADP = AMP + phosphate + NADPH + H(+)</text>
        <dbReference type="Rhea" id="RHEA:32235"/>
        <dbReference type="ChEBI" id="CHEBI:15378"/>
        <dbReference type="ChEBI" id="CHEBI:43474"/>
        <dbReference type="ChEBI" id="CHEBI:57783"/>
        <dbReference type="ChEBI" id="CHEBI:64076"/>
        <dbReference type="ChEBI" id="CHEBI:456215"/>
        <dbReference type="ChEBI" id="CHEBI:456216"/>
        <dbReference type="EC" id="4.2.1.136"/>
    </reaction>
</comment>
<comment type="subunit">
    <text evidence="17">Homotetramer.</text>
</comment>
<gene>
    <name evidence="18" type="primary">nnrE</name>
    <name evidence="17" type="synonym">nnrD</name>
    <name evidence="22" type="ordered locus">Desac_0729</name>
</gene>
<feature type="binding site" evidence="17">
    <location>
        <position position="335"/>
    </location>
    <ligand>
        <name>(6S)-NADPHX</name>
        <dbReference type="ChEBI" id="CHEBI:64076"/>
    </ligand>
</feature>
<dbReference type="eggNOG" id="COG0062">
    <property type="taxonomic scope" value="Bacteria"/>
</dbReference>
<comment type="function">
    <text evidence="17">Catalyzes the dehydration of the S-form of NAD(P)HX at the expense of ADP, which is converted to AMP. Together with NAD(P)HX epimerase, which catalyzes the epimerization of the S- and R-forms, the enzyme allows the repair of both epimers of NAD(P)HX, a damaged form of NAD(P)H that is a result of enzymatic or heat-dependent hydration.</text>
</comment>
<dbReference type="SUPFAM" id="SSF64153">
    <property type="entry name" value="YjeF N-terminal domain-like"/>
    <property type="match status" value="1"/>
</dbReference>
<feature type="domain" description="YjeF C-terminal" evidence="20">
    <location>
        <begin position="228"/>
        <end position="512"/>
    </location>
</feature>
<dbReference type="EMBL" id="CP002629">
    <property type="protein sequence ID" value="AEB08609.1"/>
    <property type="molecule type" value="Genomic_DNA"/>
</dbReference>
<comment type="cofactor">
    <cofactor evidence="17">
        <name>Mg(2+)</name>
        <dbReference type="ChEBI" id="CHEBI:18420"/>
    </cofactor>
</comment>
<feature type="binding site" evidence="17">
    <location>
        <position position="386"/>
    </location>
    <ligand>
        <name>(6S)-NADPHX</name>
        <dbReference type="ChEBI" id="CHEBI:64076"/>
    </ligand>
</feature>
<evidence type="ECO:0000313" key="22">
    <source>
        <dbReference type="EMBL" id="AEB08609.1"/>
    </source>
</evidence>
<feature type="binding site" evidence="17">
    <location>
        <position position="453"/>
    </location>
    <ligand>
        <name>(6S)-NADPHX</name>
        <dbReference type="ChEBI" id="CHEBI:64076"/>
    </ligand>
</feature>